<name>A0A1X6Z7U6_9RHOB</name>
<dbReference type="PIRSF" id="PIRSF029730">
    <property type="entry name" value="UCP029730"/>
    <property type="match status" value="1"/>
</dbReference>
<accession>A0A1X6Z7U6</accession>
<gene>
    <name evidence="1" type="ORF">ROA7450_02007</name>
</gene>
<dbReference type="GO" id="GO:0016787">
    <property type="term" value="F:hydrolase activity"/>
    <property type="evidence" value="ECO:0007669"/>
    <property type="project" value="UniProtKB-KW"/>
</dbReference>
<dbReference type="Pfam" id="PF05013">
    <property type="entry name" value="FGase"/>
    <property type="match status" value="1"/>
</dbReference>
<keyword evidence="1" id="KW-0378">Hydrolase</keyword>
<dbReference type="AlphaFoldDB" id="A0A1X6Z7U6"/>
<dbReference type="EMBL" id="FWFX01000005">
    <property type="protein sequence ID" value="SLN41421.1"/>
    <property type="molecule type" value="Genomic_DNA"/>
</dbReference>
<dbReference type="InterPro" id="IPR011227">
    <property type="entry name" value="UCP029730"/>
</dbReference>
<evidence type="ECO:0000313" key="2">
    <source>
        <dbReference type="Proteomes" id="UP000193061"/>
    </source>
</evidence>
<dbReference type="Gene3D" id="3.40.630.40">
    <property type="entry name" value="Zn-dependent exopeptidases"/>
    <property type="match status" value="1"/>
</dbReference>
<dbReference type="SUPFAM" id="SSF53187">
    <property type="entry name" value="Zn-dependent exopeptidases"/>
    <property type="match status" value="1"/>
</dbReference>
<protein>
    <submittedName>
        <fullName evidence="1">N-formylglutamate amidohydrolase</fullName>
    </submittedName>
</protein>
<sequence length="264" mass="28802">MENILQMKTSQTDSSFGPSVQVLPARADAEVLVVCEHASNHVPACLNDLGLSGDVLQSHVAWDPGALGVAQHLASVFNGPLVQGEISRLVYDCNRPPEAADAIPARSEIYEILGNADLTPKQRQKRVDRVYEPFRAALADEIATRRSALRLMVTVHSFTPVYRGQKRDVEIGILHGNDARFAEAMMATQPGGSPYLTLMNEPYSAADGVAHTLDLHGTTNDLPSVMLEIRNDLITTGTEQVKMSNMLAAWIERALQQFDRGSQA</sequence>
<dbReference type="InterPro" id="IPR007709">
    <property type="entry name" value="N-FG_amidohydro"/>
</dbReference>
<proteinExistence type="predicted"/>
<evidence type="ECO:0000313" key="1">
    <source>
        <dbReference type="EMBL" id="SLN41421.1"/>
    </source>
</evidence>
<reference evidence="1 2" key="1">
    <citation type="submission" date="2017-03" db="EMBL/GenBank/DDBJ databases">
        <authorList>
            <person name="Afonso C.L."/>
            <person name="Miller P.J."/>
            <person name="Scott M.A."/>
            <person name="Spackman E."/>
            <person name="Goraichik I."/>
            <person name="Dimitrov K.M."/>
            <person name="Suarez D.L."/>
            <person name="Swayne D.E."/>
        </authorList>
    </citation>
    <scope>NUCLEOTIDE SEQUENCE [LARGE SCALE GENOMIC DNA]</scope>
    <source>
        <strain evidence="1 2">CECT 7450</strain>
    </source>
</reference>
<keyword evidence="2" id="KW-1185">Reference proteome</keyword>
<dbReference type="Proteomes" id="UP000193061">
    <property type="component" value="Unassembled WGS sequence"/>
</dbReference>
<organism evidence="1 2">
    <name type="scientific">Roseovarius albus</name>
    <dbReference type="NCBI Taxonomy" id="1247867"/>
    <lineage>
        <taxon>Bacteria</taxon>
        <taxon>Pseudomonadati</taxon>
        <taxon>Pseudomonadota</taxon>
        <taxon>Alphaproteobacteria</taxon>
        <taxon>Rhodobacterales</taxon>
        <taxon>Roseobacteraceae</taxon>
        <taxon>Roseovarius</taxon>
    </lineage>
</organism>